<name>A0A814PY03_9BILA</name>
<evidence type="ECO:0000313" key="5">
    <source>
        <dbReference type="EMBL" id="CAF1112058.1"/>
    </source>
</evidence>
<dbReference type="GO" id="GO:0031507">
    <property type="term" value="P:heterochromatin formation"/>
    <property type="evidence" value="ECO:0007669"/>
    <property type="project" value="TreeGrafter"/>
</dbReference>
<feature type="region of interest" description="Disordered" evidence="2">
    <location>
        <begin position="895"/>
        <end position="914"/>
    </location>
</feature>
<reference evidence="5" key="1">
    <citation type="submission" date="2021-02" db="EMBL/GenBank/DDBJ databases">
        <authorList>
            <person name="Nowell W R."/>
        </authorList>
    </citation>
    <scope>NUCLEOTIDE SEQUENCE</scope>
</reference>
<feature type="compositionally biased region" description="Basic and acidic residues" evidence="2">
    <location>
        <begin position="903"/>
        <end position="914"/>
    </location>
</feature>
<evidence type="ECO:0000313" key="4">
    <source>
        <dbReference type="EMBL" id="CAF0867452.1"/>
    </source>
</evidence>
<dbReference type="GO" id="GO:0005652">
    <property type="term" value="C:nuclear lamina"/>
    <property type="evidence" value="ECO:0007669"/>
    <property type="project" value="TreeGrafter"/>
</dbReference>
<dbReference type="PANTHER" id="PTHR45721">
    <property type="entry name" value="LAMIN DM0-RELATED"/>
    <property type="match status" value="1"/>
</dbReference>
<keyword evidence="1" id="KW-0175">Coiled coil</keyword>
<comment type="caution">
    <text evidence="5">The sequence shown here is derived from an EMBL/GenBank/DDBJ whole genome shotgun (WGS) entry which is preliminary data.</text>
</comment>
<sequence length="1787" mass="201013">MHEKKQTNKALISIQYFRLGFSRNKLMLTSRVPFQNLSSTKKESTIFEQVYGNRRQRCNTISLNVQWVPVICHANIYEQSGNDFNNRNLKRKTFFDTRAIREQQQQQQPKSVTPPSSDYTDAYLSAFAPKLISTRPIRRLTTPIFAHVKPVPLEQTRTYLSTNDSIRTSQTRSNNIQKLNLFDKILPFSSNTNSTVTSNFIPNISTKYEQSSGTPTSSSETQTFDSNYSTSIHPTSSSKLPTTYQSQSSKENIDKPISYPSRPSTLLPSSYKPSILLPSAPLSLSKDTSSSSTNKQTVLPSSNIEKQIDRTETHLFQHDEDIYSSDIEKSLSESSINHIKSTIDPEHTPTEEFLTISSKPIEILENTTNDYDSLINQISDILANVSPLSSTVSSMSPGQSVLDYELTSDGSPILKRKLIESQQSTVPLTNTNTQCSKAKYLIRDDSNDKIVTAMEDLNIELTPVPSNIQKSTTIEIEKNESIKTFLDEHEMSSPSSKQIQEDVKTSSLINKKHKESEILLTNGKGLSSITKKIEDEYSISSISPLNVLTNELSSLEKEKLVDIQSVNQTPLNNVEFVQSEISLLTNIPNNEDLQEETSESYNEVIPCTKNENHVTDDNIDLNDGDDDDDSSIYLSLTEEINTSKPSIIAADEEYITSAKSKPTDEQQISTYDTTDHQIIASDFTKPSTIVIQRRSTSSDLSQSDKIKTSTQLVDDTENIVRISTIENTTLSSLPIIISPIDTLTNSISTRYISSDVYHGYQGEHTQFIETPSDVNTDNTMISILTSLRQIIGNPATPLIETIQSVVSSMQTITAIQPLMNENETTDRHSQEEIRIVTPMTLDSKKDINEYETRIEENKQIVHTSEKEQEAVSTSSTKQIESISTEDAKDLTILQSPLSKHKVRSSDKNMNDHSTNEIELTLSSVLDSIQKKVSDIITTPTETIQNIIPTVLIQTSKEHIEASSVNSLQTDNLMKESINLTSQITMNQKPESPMSPVDKTTGNIVSTPIIQDNQHMLRTNIVSSEQITSIELTYKTLNLTSSEQAEIDSVISSISTDENLPIIKQNSIQPFNKQMTSTETIQNLSSSTKQKLTSEKSEFYPEHQIQNEIDISLTTSLPQNELTSDSNKDYELIRKTIDKLINDIIHIVISQLQENSIENIQEIPISDNNLNKSIILQINDVTQQLENELESDLTSFITETENTPSKLIIDRCESSATNTEPDSLELVHALQGHSIIQHNEPQQLFHLPEKSFSSTTSSQLTSSDRYVSYAIHQMDNSSQEHLPTIPLVADIPIYKDTNENVLYEPIVIVNRSIIKEDDLTEFDAIDNLTSYTDDLFSRKFSTLDENKQQEQQYLDTSSTDDDVDDEFEQNDLTNIHHIIDQLEQSNNNLNGNDETYQCYDLATSPSSNNSSSSLRQQSDDVYLIPGYPGLWRPSTNNYSSNLPKEYDADDETKTASETQTITQTFNSTKRPLVFQNIQDETTNVIHPEILTNSRLIRPDKIDLFNQSLNEDLLDKSESNSYQTCQSSTTTTTVKHKKEHKLNEKQKFDEQYQTSPDESIFLIRERERGVSLPVTVKIDCDDITLRLSASTPIDSQLYSKLPLELSSSSSSSSLIHSEPSLSVKIDSNSRPSLLSLNSNENDQKTLPSWLNTVKTITTTKERTDAPLESRVTFLKSAKGPISISQCNPQGNYIMIENTSQSKIIDLSNWTIRQENDNGDNLIFTFPDNCHLEPNHSLKILTKPNESQQENNDLIASSLSSWYIGSNVITILYNSEGKDRSRLIKKTIFS</sequence>
<dbReference type="EMBL" id="CAJNOH010000100">
    <property type="protein sequence ID" value="CAF0867452.1"/>
    <property type="molecule type" value="Genomic_DNA"/>
</dbReference>
<dbReference type="PROSITE" id="PS51841">
    <property type="entry name" value="LTD"/>
    <property type="match status" value="1"/>
</dbReference>
<feature type="region of interest" description="Disordered" evidence="2">
    <location>
        <begin position="862"/>
        <end position="882"/>
    </location>
</feature>
<dbReference type="InterPro" id="IPR036415">
    <property type="entry name" value="Lamin_tail_dom_sf"/>
</dbReference>
<organism evidence="5 6">
    <name type="scientific">Rotaria sordida</name>
    <dbReference type="NCBI Taxonomy" id="392033"/>
    <lineage>
        <taxon>Eukaryota</taxon>
        <taxon>Metazoa</taxon>
        <taxon>Spiralia</taxon>
        <taxon>Gnathifera</taxon>
        <taxon>Rotifera</taxon>
        <taxon>Eurotatoria</taxon>
        <taxon>Bdelloidea</taxon>
        <taxon>Philodinida</taxon>
        <taxon>Philodinidae</taxon>
        <taxon>Rotaria</taxon>
    </lineage>
</organism>
<feature type="domain" description="LTD" evidence="3">
    <location>
        <begin position="1667"/>
        <end position="1784"/>
    </location>
</feature>
<evidence type="ECO:0000256" key="1">
    <source>
        <dbReference type="ARBA" id="ARBA00023054"/>
    </source>
</evidence>
<gene>
    <name evidence="5" type="ORF">JXQ802_LOCUS19749</name>
    <name evidence="4" type="ORF">PYM288_LOCUS7865</name>
</gene>
<dbReference type="Proteomes" id="UP000663870">
    <property type="component" value="Unassembled WGS sequence"/>
</dbReference>
<evidence type="ECO:0000313" key="6">
    <source>
        <dbReference type="Proteomes" id="UP000663870"/>
    </source>
</evidence>
<dbReference type="GO" id="GO:0090435">
    <property type="term" value="P:protein localization to nuclear envelope"/>
    <property type="evidence" value="ECO:0007669"/>
    <property type="project" value="TreeGrafter"/>
</dbReference>
<feature type="compositionally biased region" description="Low complexity" evidence="2">
    <location>
        <begin position="282"/>
        <end position="293"/>
    </location>
</feature>
<keyword evidence="6" id="KW-1185">Reference proteome</keyword>
<dbReference type="SUPFAM" id="SSF74853">
    <property type="entry name" value="Lamin A/C globular tail domain"/>
    <property type="match status" value="1"/>
</dbReference>
<dbReference type="GO" id="GO:0051664">
    <property type="term" value="P:nuclear pore localization"/>
    <property type="evidence" value="ECO:0007669"/>
    <property type="project" value="TreeGrafter"/>
</dbReference>
<dbReference type="GO" id="GO:0005200">
    <property type="term" value="F:structural constituent of cytoskeleton"/>
    <property type="evidence" value="ECO:0007669"/>
    <property type="project" value="TreeGrafter"/>
</dbReference>
<dbReference type="InterPro" id="IPR001322">
    <property type="entry name" value="Lamin_tail_dom"/>
</dbReference>
<dbReference type="Proteomes" id="UP000663854">
    <property type="component" value="Unassembled WGS sequence"/>
</dbReference>
<feature type="region of interest" description="Disordered" evidence="2">
    <location>
        <begin position="206"/>
        <end position="264"/>
    </location>
</feature>
<proteinExistence type="predicted"/>
<dbReference type="PANTHER" id="PTHR45721:SF12">
    <property type="entry name" value="INTERMEDIATE FILAMENT PROTEIN IFA-1"/>
    <property type="match status" value="1"/>
</dbReference>
<feature type="region of interest" description="Disordered" evidence="2">
    <location>
        <begin position="282"/>
        <end position="302"/>
    </location>
</feature>
<accession>A0A814PY03</accession>
<evidence type="ECO:0000259" key="3">
    <source>
        <dbReference type="PROSITE" id="PS51841"/>
    </source>
</evidence>
<feature type="compositionally biased region" description="Polar residues" evidence="2">
    <location>
        <begin position="870"/>
        <end position="882"/>
    </location>
</feature>
<dbReference type="EMBL" id="CAJNOL010000549">
    <property type="protein sequence ID" value="CAF1112058.1"/>
    <property type="molecule type" value="Genomic_DNA"/>
</dbReference>
<protein>
    <recommendedName>
        <fullName evidence="3">LTD domain-containing protein</fullName>
    </recommendedName>
</protein>
<feature type="compositionally biased region" description="Polar residues" evidence="2">
    <location>
        <begin position="206"/>
        <end position="250"/>
    </location>
</feature>
<dbReference type="Gene3D" id="2.60.40.1260">
    <property type="entry name" value="Lamin Tail domain"/>
    <property type="match status" value="1"/>
</dbReference>
<evidence type="ECO:0000256" key="2">
    <source>
        <dbReference type="SAM" id="MobiDB-lite"/>
    </source>
</evidence>
<dbReference type="GO" id="GO:0007097">
    <property type="term" value="P:nuclear migration"/>
    <property type="evidence" value="ECO:0007669"/>
    <property type="project" value="TreeGrafter"/>
</dbReference>
<dbReference type="GO" id="GO:0006998">
    <property type="term" value="P:nuclear envelope organization"/>
    <property type="evidence" value="ECO:0007669"/>
    <property type="project" value="TreeGrafter"/>
</dbReference>